<keyword evidence="1" id="KW-0808">Transferase</keyword>
<organism evidence="1">
    <name type="scientific">Tanacetum cinerariifolium</name>
    <name type="common">Dalmatian daisy</name>
    <name type="synonym">Chrysanthemum cinerariifolium</name>
    <dbReference type="NCBI Taxonomy" id="118510"/>
    <lineage>
        <taxon>Eukaryota</taxon>
        <taxon>Viridiplantae</taxon>
        <taxon>Streptophyta</taxon>
        <taxon>Embryophyta</taxon>
        <taxon>Tracheophyta</taxon>
        <taxon>Spermatophyta</taxon>
        <taxon>Magnoliopsida</taxon>
        <taxon>eudicotyledons</taxon>
        <taxon>Gunneridae</taxon>
        <taxon>Pentapetalae</taxon>
        <taxon>asterids</taxon>
        <taxon>campanulids</taxon>
        <taxon>Asterales</taxon>
        <taxon>Asteraceae</taxon>
        <taxon>Asteroideae</taxon>
        <taxon>Anthemideae</taxon>
        <taxon>Anthemidinae</taxon>
        <taxon>Tanacetum</taxon>
    </lineage>
</organism>
<proteinExistence type="predicted"/>
<gene>
    <name evidence="1" type="ORF">Tci_650090</name>
</gene>
<feature type="non-terminal residue" evidence="1">
    <location>
        <position position="47"/>
    </location>
</feature>
<keyword evidence="1" id="KW-0548">Nucleotidyltransferase</keyword>
<reference evidence="1" key="1">
    <citation type="journal article" date="2019" name="Sci. Rep.">
        <title>Draft genome of Tanacetum cinerariifolium, the natural source of mosquito coil.</title>
        <authorList>
            <person name="Yamashiro T."/>
            <person name="Shiraishi A."/>
            <person name="Satake H."/>
            <person name="Nakayama K."/>
        </authorList>
    </citation>
    <scope>NUCLEOTIDE SEQUENCE</scope>
</reference>
<accession>A0A699K5Z9</accession>
<protein>
    <submittedName>
        <fullName evidence="1">Reverse transcriptase domain, zinc finger, CCHC-type</fullName>
    </submittedName>
</protein>
<dbReference type="AlphaFoldDB" id="A0A699K5Z9"/>
<dbReference type="GO" id="GO:0003964">
    <property type="term" value="F:RNA-directed DNA polymerase activity"/>
    <property type="evidence" value="ECO:0007669"/>
    <property type="project" value="UniProtKB-KW"/>
</dbReference>
<keyword evidence="1" id="KW-0695">RNA-directed DNA polymerase</keyword>
<comment type="caution">
    <text evidence="1">The sequence shown here is derived from an EMBL/GenBank/DDBJ whole genome shotgun (WGS) entry which is preliminary data.</text>
</comment>
<evidence type="ECO:0000313" key="1">
    <source>
        <dbReference type="EMBL" id="GFA78118.1"/>
    </source>
</evidence>
<dbReference type="EMBL" id="BKCJ010486678">
    <property type="protein sequence ID" value="GFA78118.1"/>
    <property type="molecule type" value="Genomic_DNA"/>
</dbReference>
<name>A0A699K5Z9_TANCI</name>
<sequence length="47" mass="5363">MASQLKVNFNKNSLFGIGIDNDELEEVQGFRKRRDGHLPFVYLGLPV</sequence>